<dbReference type="AlphaFoldDB" id="A0A939BUP6"/>
<evidence type="ECO:0000256" key="4">
    <source>
        <dbReference type="ARBA" id="ARBA00022989"/>
    </source>
</evidence>
<keyword evidence="4 6" id="KW-1133">Transmembrane helix</keyword>
<evidence type="ECO:0000256" key="3">
    <source>
        <dbReference type="ARBA" id="ARBA00022692"/>
    </source>
</evidence>
<comment type="caution">
    <text evidence="8">The sequence shown here is derived from an EMBL/GenBank/DDBJ whole genome shotgun (WGS) entry which is preliminary data.</text>
</comment>
<feature type="transmembrane region" description="Helical" evidence="6">
    <location>
        <begin position="69"/>
        <end position="88"/>
    </location>
</feature>
<dbReference type="RefSeq" id="WP_204518393.1">
    <property type="nucleotide sequence ID" value="NZ_BAABIN010000002.1"/>
</dbReference>
<accession>A0A939BUP6</accession>
<name>A0A939BUP6_9BACL</name>
<keyword evidence="5 6" id="KW-0472">Membrane</keyword>
<evidence type="ECO:0000256" key="1">
    <source>
        <dbReference type="ARBA" id="ARBA00004651"/>
    </source>
</evidence>
<feature type="transmembrane region" description="Helical" evidence="6">
    <location>
        <begin position="42"/>
        <end position="63"/>
    </location>
</feature>
<feature type="transmembrane region" description="Helical" evidence="6">
    <location>
        <begin position="12"/>
        <end position="30"/>
    </location>
</feature>
<protein>
    <submittedName>
        <fullName evidence="8">Integral membrane protein</fullName>
    </submittedName>
</protein>
<keyword evidence="9" id="KW-1185">Reference proteome</keyword>
<sequence>MLKTPLARLRLIGILEGISYLVLLGIAMPLKYYLAMPEPVKLVGWIHGLLFVLFMLAIAHVTIVHRWSILRVLAAVVASLLPFGTFVLDARLRKEEKKL</sequence>
<dbReference type="NCBIfam" id="TIGR03954">
    <property type="entry name" value="integ_memb_HG"/>
    <property type="match status" value="1"/>
</dbReference>
<evidence type="ECO:0000256" key="2">
    <source>
        <dbReference type="ARBA" id="ARBA00022475"/>
    </source>
</evidence>
<dbReference type="PANTHER" id="PTHR40077">
    <property type="entry name" value="MEMBRANE PROTEIN-RELATED"/>
    <property type="match status" value="1"/>
</dbReference>
<organism evidence="8 9">
    <name type="scientific">Brevibacillus fulvus</name>
    <dbReference type="NCBI Taxonomy" id="1125967"/>
    <lineage>
        <taxon>Bacteria</taxon>
        <taxon>Bacillati</taxon>
        <taxon>Bacillota</taxon>
        <taxon>Bacilli</taxon>
        <taxon>Bacillales</taxon>
        <taxon>Paenibacillaceae</taxon>
        <taxon>Brevibacillus</taxon>
    </lineage>
</organism>
<evidence type="ECO:0000313" key="9">
    <source>
        <dbReference type="Proteomes" id="UP000717624"/>
    </source>
</evidence>
<dbReference type="PANTHER" id="PTHR40077:SF1">
    <property type="entry name" value="MEMBRANE PROTEIN"/>
    <property type="match status" value="1"/>
</dbReference>
<evidence type="ECO:0000259" key="7">
    <source>
        <dbReference type="Pfam" id="PF12823"/>
    </source>
</evidence>
<evidence type="ECO:0000256" key="5">
    <source>
        <dbReference type="ARBA" id="ARBA00023136"/>
    </source>
</evidence>
<dbReference type="Pfam" id="PF12823">
    <property type="entry name" value="DUF3817"/>
    <property type="match status" value="1"/>
</dbReference>
<gene>
    <name evidence="8" type="ORF">JOD01_002263</name>
</gene>
<proteinExistence type="predicted"/>
<dbReference type="GO" id="GO:0005886">
    <property type="term" value="C:plasma membrane"/>
    <property type="evidence" value="ECO:0007669"/>
    <property type="project" value="UniProtKB-SubCell"/>
</dbReference>
<dbReference type="Proteomes" id="UP000717624">
    <property type="component" value="Unassembled WGS sequence"/>
</dbReference>
<dbReference type="EMBL" id="JAFBEB010000006">
    <property type="protein sequence ID" value="MBM7590659.1"/>
    <property type="molecule type" value="Genomic_DNA"/>
</dbReference>
<keyword evidence="2" id="KW-1003">Cell membrane</keyword>
<dbReference type="InterPro" id="IPR023845">
    <property type="entry name" value="DUF3817_TM"/>
</dbReference>
<feature type="domain" description="DUF3817" evidence="7">
    <location>
        <begin position="6"/>
        <end position="94"/>
    </location>
</feature>
<keyword evidence="3 6" id="KW-0812">Transmembrane</keyword>
<reference evidence="8" key="1">
    <citation type="submission" date="2021-01" db="EMBL/GenBank/DDBJ databases">
        <title>Genomic Encyclopedia of Type Strains, Phase IV (KMG-IV): sequencing the most valuable type-strain genomes for metagenomic binning, comparative biology and taxonomic classification.</title>
        <authorList>
            <person name="Goeker M."/>
        </authorList>
    </citation>
    <scope>NUCLEOTIDE SEQUENCE</scope>
    <source>
        <strain evidence="8">DSM 25523</strain>
    </source>
</reference>
<comment type="subcellular location">
    <subcellularLocation>
        <location evidence="1">Cell membrane</location>
        <topology evidence="1">Multi-pass membrane protein</topology>
    </subcellularLocation>
</comment>
<evidence type="ECO:0000313" key="8">
    <source>
        <dbReference type="EMBL" id="MBM7590659.1"/>
    </source>
</evidence>
<evidence type="ECO:0000256" key="6">
    <source>
        <dbReference type="SAM" id="Phobius"/>
    </source>
</evidence>